<gene>
    <name evidence="12" type="ORF">HMPREF0446_00377</name>
</gene>
<evidence type="ECO:0000259" key="10">
    <source>
        <dbReference type="Pfam" id="PF12705"/>
    </source>
</evidence>
<name>D0BK92_9LACT</name>
<dbReference type="InterPro" id="IPR049035">
    <property type="entry name" value="ADDB_N"/>
</dbReference>
<evidence type="ECO:0000256" key="9">
    <source>
        <dbReference type="ARBA" id="ARBA00023204"/>
    </source>
</evidence>
<keyword evidence="5 12" id="KW-0347">Helicase</keyword>
<dbReference type="GO" id="GO:0004386">
    <property type="term" value="F:helicase activity"/>
    <property type="evidence" value="ECO:0007669"/>
    <property type="project" value="UniProtKB-KW"/>
</dbReference>
<sequence length="1189" mass="139117">MSFEVILTKETSAKVSQISRKIADWLKQSNMNQVIYLVPDHIKFSAELEMIQQVGQLLQQPQNSYAVTKMQVYSFKRLAWYFLRDHAALQRPSLSKVGICMILQKILSEYQDELVLFNKESRHKGFIERLSAVMQEFRLGGIEIEDFSGWFEQDSYEEIDQRLKEFGIIYKHYLDYLKQDFVQSEDLLKILAQEISLKDLSNTYVVIDQSYHLNAMELEVIDALVKSCGGVEFYTTATTDAFKPKEKLESSLFDSNRQLVSRLLNWLMIDESKPVLKELNEENCAYHPDFLELEQYWLETSGGLETSSNRTSRKIEDLQWTTYEDERQEIQETLATIKTLVDSGKYRYQDIQILSRNLEEQQTLLQPLLETYQIPYFMDLSDTMEHHPLIQVLDAIFAIQKHFWRYHNIMNLLRSEYCFWPLNRANLENKHDEEVTLRDALIHYRQKLDETETIILAQGYEGKDWISRKTWNYQVENIDEDSLSSREVLVHQQLTQAQELREQIVSLLEPFYKKLDKVETTKEAITLLYQLLEKIGVTEAFLYWRNHAANIGDIQTARRQDQVWNEFLKLLEEYVYIFGDEPFDWEIFQLLLHTGFEHTHYNMAPSTLDQLTCTGIDSVRYSPKKVTFAIGLSQGVLPRMEEESGLMTDEEREYLLSKLDSGRFLHPTTIQKQSVEPFLFYKVLTSATEKLYLSMHHTDKGAKLKSSSFVERILNQYEITTQDGNQKQQERFEQGEFVTIHELFTTLLQKLRQYKFSKEEDIPSIWIALPHLLRQDKDFQQEYHTLVDSVFHLNIAKQLPKELAAELYGNHLYLSTSQVETFYKDPFSHFLQYGLNVRERREFELTAAGSGEYFHETFDQFIRKVHELKLDIRAIDAATTEKVLKEIFDSMNDDARFQILNATPRMNWTKVLLQDTIRQTLSAALLQLQQLQVTPWKTEVVFGAKSDKKIEIPLNDTQSLFIRGKIDRIDLLETEKGYHLGIVDYKSSAQKFDINRLRYGIQLQLLTYLSVARNIVSDQFKKTVTPYGGLYMHVFQPSFNAKDLKSDADFEETRLKKYKLSGLLTNDLGVLQQVQPDFEAGDSIVLPFGVKKDGEYKATSQVYAPDDINLLMDFAFYQLKTAGERILNGENQIAPFDELKEYADSVNGKFSAISMFDATNPENNYQFLTKMPLQENLTWMRNKIDGKEE</sequence>
<dbReference type="GO" id="GO:0006310">
    <property type="term" value="P:DNA recombination"/>
    <property type="evidence" value="ECO:0007669"/>
    <property type="project" value="TreeGrafter"/>
</dbReference>
<evidence type="ECO:0000259" key="11">
    <source>
        <dbReference type="Pfam" id="PF21445"/>
    </source>
</evidence>
<dbReference type="GO" id="GO:0005524">
    <property type="term" value="F:ATP binding"/>
    <property type="evidence" value="ECO:0007669"/>
    <property type="project" value="UniProtKB-KW"/>
</dbReference>
<dbReference type="PANTHER" id="PTHR30591:SF1">
    <property type="entry name" value="RECBCD ENZYME SUBUNIT RECC"/>
    <property type="match status" value="1"/>
</dbReference>
<accession>D0BK92</accession>
<keyword evidence="7" id="KW-0067">ATP-binding</keyword>
<proteinExistence type="predicted"/>
<reference evidence="12" key="2">
    <citation type="submission" date="2011-10" db="EMBL/GenBank/DDBJ databases">
        <title>The Genome Sequence of Granulicatella elegans ATCC 700633.</title>
        <authorList>
            <consortium name="The Broad Institute Genome Sequencing Platform"/>
            <consortium name="The Broad Institute Genome Sequencing Center for Infectious Disease"/>
            <person name="Earl A."/>
            <person name="Ward D."/>
            <person name="Feldgarden M."/>
            <person name="Gevers D."/>
            <person name="Sibley C.D."/>
            <person name="Field T.R."/>
            <person name="Grinwis M."/>
            <person name="Eshaghurshan C.S."/>
            <person name="Surette M.G."/>
            <person name="Young S.K."/>
            <person name="Zeng Q."/>
            <person name="Gargeya S."/>
            <person name="Fitzgerald M."/>
            <person name="Haas B."/>
            <person name="Abouelleil A."/>
            <person name="Alvarado L."/>
            <person name="Arachchi H.M."/>
            <person name="Berlin A."/>
            <person name="Brown A."/>
            <person name="Chapman S.B."/>
            <person name="Chen Z."/>
            <person name="Dunbar C."/>
            <person name="Freedman E."/>
            <person name="Gearin G."/>
            <person name="Goldberg J."/>
            <person name="Griggs A."/>
            <person name="Gujja S."/>
            <person name="Heiman D."/>
            <person name="Howarth C."/>
            <person name="Larson L."/>
            <person name="Lui A."/>
            <person name="MacDonald P.J.P."/>
            <person name="Montmayeur A."/>
            <person name="Murphy C."/>
            <person name="Neiman D."/>
            <person name="Pearson M."/>
            <person name="Priest M."/>
            <person name="Roberts A."/>
            <person name="Saif S."/>
            <person name="Shea T."/>
            <person name="Shenoy N."/>
            <person name="Sisk P."/>
            <person name="Stolte C."/>
            <person name="Sykes S."/>
            <person name="Wortman J."/>
            <person name="Nusbaum C."/>
            <person name="Birren B."/>
        </authorList>
    </citation>
    <scope>NUCLEOTIDE SEQUENCE [LARGE SCALE GENOMIC DNA]</scope>
    <source>
        <strain evidence="12">ATCC 700633</strain>
    </source>
</reference>
<organism evidence="12 13">
    <name type="scientific">Granulicatella elegans ATCC 700633</name>
    <dbReference type="NCBI Taxonomy" id="626369"/>
    <lineage>
        <taxon>Bacteria</taxon>
        <taxon>Bacillati</taxon>
        <taxon>Bacillota</taxon>
        <taxon>Bacilli</taxon>
        <taxon>Lactobacillales</taxon>
        <taxon>Carnobacteriaceae</taxon>
        <taxon>Granulicatella</taxon>
    </lineage>
</organism>
<evidence type="ECO:0000313" key="13">
    <source>
        <dbReference type="Proteomes" id="UP000002939"/>
    </source>
</evidence>
<keyword evidence="4" id="KW-0378">Hydrolase</keyword>
<protein>
    <submittedName>
        <fullName evidence="12">Helicase-exonuclease AddAB, AddB subunit</fullName>
    </submittedName>
</protein>
<comment type="caution">
    <text evidence="12">The sequence shown here is derived from an EMBL/GenBank/DDBJ whole genome shotgun (WGS) entry which is preliminary data.</text>
</comment>
<dbReference type="HOGENOM" id="CLU_007838_0_0_9"/>
<evidence type="ECO:0000256" key="5">
    <source>
        <dbReference type="ARBA" id="ARBA00022806"/>
    </source>
</evidence>
<evidence type="ECO:0000256" key="6">
    <source>
        <dbReference type="ARBA" id="ARBA00022839"/>
    </source>
</evidence>
<dbReference type="OrthoDB" id="9758506at2"/>
<evidence type="ECO:0000256" key="2">
    <source>
        <dbReference type="ARBA" id="ARBA00022741"/>
    </source>
</evidence>
<keyword evidence="6" id="KW-0269">Exonuclease</keyword>
<keyword evidence="8" id="KW-0238">DNA-binding</keyword>
<feature type="domain" description="ATP-dependent helicase/deoxyribonuclease subunit B N-terminal" evidence="11">
    <location>
        <begin position="6"/>
        <end position="273"/>
    </location>
</feature>
<dbReference type="Gene3D" id="3.40.50.300">
    <property type="entry name" value="P-loop containing nucleotide triphosphate hydrolases"/>
    <property type="match status" value="4"/>
</dbReference>
<dbReference type="GO" id="GO:0004527">
    <property type="term" value="F:exonuclease activity"/>
    <property type="evidence" value="ECO:0007669"/>
    <property type="project" value="UniProtKB-KW"/>
</dbReference>
<evidence type="ECO:0000256" key="7">
    <source>
        <dbReference type="ARBA" id="ARBA00022840"/>
    </source>
</evidence>
<keyword evidence="1" id="KW-0540">Nuclease</keyword>
<dbReference type="AlphaFoldDB" id="D0BK92"/>
<evidence type="ECO:0000256" key="4">
    <source>
        <dbReference type="ARBA" id="ARBA00022801"/>
    </source>
</evidence>
<dbReference type="InterPro" id="IPR038726">
    <property type="entry name" value="PDDEXK_AddAB-type"/>
</dbReference>
<dbReference type="EMBL" id="ACRF02000013">
    <property type="protein sequence ID" value="EEW93495.1"/>
    <property type="molecule type" value="Genomic_DNA"/>
</dbReference>
<keyword evidence="2" id="KW-0547">Nucleotide-binding</keyword>
<dbReference type="GO" id="GO:0003677">
    <property type="term" value="F:DNA binding"/>
    <property type="evidence" value="ECO:0007669"/>
    <property type="project" value="UniProtKB-KW"/>
</dbReference>
<dbReference type="Pfam" id="PF12705">
    <property type="entry name" value="PDDEXK_1"/>
    <property type="match status" value="1"/>
</dbReference>
<dbReference type="Proteomes" id="UP000002939">
    <property type="component" value="Unassembled WGS sequence"/>
</dbReference>
<keyword evidence="3" id="KW-0227">DNA damage</keyword>
<dbReference type="InterPro" id="IPR027417">
    <property type="entry name" value="P-loop_NTPase"/>
</dbReference>
<reference evidence="12" key="1">
    <citation type="submission" date="2009-09" db="EMBL/GenBank/DDBJ databases">
        <authorList>
            <consortium name="The Broad Institute Genome Sequencing Platform"/>
            <person name="Ward D."/>
            <person name="Feldgarden M."/>
            <person name="Earl A."/>
            <person name="Young S.K."/>
            <person name="Zeng Q."/>
            <person name="Koehrsen M."/>
            <person name="Alvarado L."/>
            <person name="Berlin A."/>
            <person name="Bochicchio J."/>
            <person name="Borenstein D."/>
            <person name="Chapman S.B."/>
            <person name="Chen Z."/>
            <person name="Engels R."/>
            <person name="Freedman E."/>
            <person name="Gellesch M."/>
            <person name="Goldberg J."/>
            <person name="Griggs A."/>
            <person name="Gujja S."/>
            <person name="Heilman E."/>
            <person name="Heiman D."/>
            <person name="Hepburn T."/>
            <person name="Howarth C."/>
            <person name="Jen D."/>
            <person name="Larson L."/>
            <person name="Lewis B."/>
            <person name="Mehta T."/>
            <person name="Park D."/>
            <person name="Pearson M."/>
            <person name="Roberts A."/>
            <person name="Saif S."/>
            <person name="Shea T."/>
            <person name="Shenoy N."/>
            <person name="Sisk P."/>
            <person name="Stolte C."/>
            <person name="Sykes S."/>
            <person name="Thomson T."/>
            <person name="Walk T."/>
            <person name="White J."/>
            <person name="Yandava C."/>
            <person name="Sibley C.D."/>
            <person name="Field T.R."/>
            <person name="Grinwis M."/>
            <person name="Eshaghurshan C.S."/>
            <person name="Surette M.G."/>
            <person name="Haas B."/>
            <person name="Nusbaum C."/>
            <person name="Birren B."/>
        </authorList>
    </citation>
    <scope>NUCLEOTIDE SEQUENCE [LARGE SCALE GENOMIC DNA]</scope>
    <source>
        <strain evidence="12">ATCC 700633</strain>
    </source>
</reference>
<dbReference type="RefSeq" id="WP_006702651.1">
    <property type="nucleotide sequence ID" value="NZ_KI391971.1"/>
</dbReference>
<dbReference type="eggNOG" id="COG3857">
    <property type="taxonomic scope" value="Bacteria"/>
</dbReference>
<evidence type="ECO:0000256" key="1">
    <source>
        <dbReference type="ARBA" id="ARBA00022722"/>
    </source>
</evidence>
<dbReference type="STRING" id="626369.HMPREF0446_00377"/>
<dbReference type="GO" id="GO:0006281">
    <property type="term" value="P:DNA repair"/>
    <property type="evidence" value="ECO:0007669"/>
    <property type="project" value="UniProtKB-KW"/>
</dbReference>
<feature type="domain" description="PD-(D/E)XK endonuclease-like" evidence="10">
    <location>
        <begin position="814"/>
        <end position="1049"/>
    </location>
</feature>
<keyword evidence="13" id="KW-1185">Reference proteome</keyword>
<dbReference type="Pfam" id="PF21445">
    <property type="entry name" value="ADDB_N"/>
    <property type="match status" value="1"/>
</dbReference>
<evidence type="ECO:0000313" key="12">
    <source>
        <dbReference type="EMBL" id="EEW93495.1"/>
    </source>
</evidence>
<dbReference type="SUPFAM" id="SSF52540">
    <property type="entry name" value="P-loop containing nucleoside triphosphate hydrolases"/>
    <property type="match status" value="1"/>
</dbReference>
<evidence type="ECO:0000256" key="3">
    <source>
        <dbReference type="ARBA" id="ARBA00022763"/>
    </source>
</evidence>
<evidence type="ECO:0000256" key="8">
    <source>
        <dbReference type="ARBA" id="ARBA00023125"/>
    </source>
</evidence>
<dbReference type="PANTHER" id="PTHR30591">
    <property type="entry name" value="RECBCD ENZYME SUBUNIT RECC"/>
    <property type="match status" value="1"/>
</dbReference>
<keyword evidence="9" id="KW-0234">DNA repair</keyword>